<dbReference type="PANTHER" id="PTHR11266">
    <property type="entry name" value="PEROXISOMAL MEMBRANE PROTEIN 2, PXMP2 MPV17"/>
    <property type="match status" value="1"/>
</dbReference>
<comment type="subcellular location">
    <subcellularLocation>
        <location evidence="1">Membrane</location>
        <topology evidence="1">Multi-pass membrane protein</topology>
    </subcellularLocation>
</comment>
<dbReference type="GO" id="GO:0016020">
    <property type="term" value="C:membrane"/>
    <property type="evidence" value="ECO:0007669"/>
    <property type="project" value="UniProtKB-SubCell"/>
</dbReference>
<feature type="transmembrane region" description="Helical" evidence="7">
    <location>
        <begin position="150"/>
        <end position="170"/>
    </location>
</feature>
<keyword evidence="5 7" id="KW-0472">Membrane</keyword>
<dbReference type="Pfam" id="PF04117">
    <property type="entry name" value="Mpv17_PMP22"/>
    <property type="match status" value="1"/>
</dbReference>
<evidence type="ECO:0000256" key="7">
    <source>
        <dbReference type="RuleBase" id="RU363053"/>
    </source>
</evidence>
<sequence>MRRVYCKYQQLLLKYPYRVQAVQIMGLLGLGDVIAQTVDARIKTYNAPRTLKFMSAGIFMGPSIHAWYIILERMYGQSQGIKTVLKKVATDQLLFGPTFLAFLMVYTQLLNRKDWDHIKKTLKNDYPRLLRDNYVVWPAAQVINFSLIPLNYRVLFLQSLGVLWNAYVAWRIGSMMANKEE</sequence>
<feature type="transmembrane region" description="Helical" evidence="7">
    <location>
        <begin position="50"/>
        <end position="71"/>
    </location>
</feature>
<evidence type="ECO:0000256" key="4">
    <source>
        <dbReference type="ARBA" id="ARBA00022989"/>
    </source>
</evidence>
<evidence type="ECO:0000313" key="8">
    <source>
        <dbReference type="EMBL" id="JAW13411.1"/>
    </source>
</evidence>
<proteinExistence type="inferred from homology"/>
<evidence type="ECO:0000256" key="2">
    <source>
        <dbReference type="ARBA" id="ARBA00006824"/>
    </source>
</evidence>
<dbReference type="PANTHER" id="PTHR11266:SF17">
    <property type="entry name" value="PROTEIN MPV17"/>
    <property type="match status" value="1"/>
</dbReference>
<name>A0A224XZB7_9HEMI</name>
<dbReference type="GO" id="GO:0005739">
    <property type="term" value="C:mitochondrion"/>
    <property type="evidence" value="ECO:0007669"/>
    <property type="project" value="TreeGrafter"/>
</dbReference>
<keyword evidence="3 7" id="KW-0812">Transmembrane</keyword>
<comment type="similarity">
    <text evidence="2 7">Belongs to the peroxisomal membrane protein PXMP2/4 family.</text>
</comment>
<keyword evidence="4 7" id="KW-1133">Transmembrane helix</keyword>
<evidence type="ECO:0000256" key="1">
    <source>
        <dbReference type="ARBA" id="ARBA00004141"/>
    </source>
</evidence>
<dbReference type="InterPro" id="IPR007248">
    <property type="entry name" value="Mpv17_PMP22"/>
</dbReference>
<evidence type="ECO:0000256" key="6">
    <source>
        <dbReference type="ARBA" id="ARBA00049743"/>
    </source>
</evidence>
<feature type="transmembrane region" description="Helical" evidence="7">
    <location>
        <begin position="21"/>
        <end position="38"/>
    </location>
</feature>
<dbReference type="GO" id="GO:0015267">
    <property type="term" value="F:channel activity"/>
    <property type="evidence" value="ECO:0007669"/>
    <property type="project" value="TreeGrafter"/>
</dbReference>
<protein>
    <recommendedName>
        <fullName evidence="6">Mitochondrial inner membrane protein Mpv17</fullName>
    </recommendedName>
</protein>
<dbReference type="AlphaFoldDB" id="A0A224XZB7"/>
<organism evidence="8">
    <name type="scientific">Panstrongylus lignarius</name>
    <dbReference type="NCBI Taxonomy" id="156445"/>
    <lineage>
        <taxon>Eukaryota</taxon>
        <taxon>Metazoa</taxon>
        <taxon>Ecdysozoa</taxon>
        <taxon>Arthropoda</taxon>
        <taxon>Hexapoda</taxon>
        <taxon>Insecta</taxon>
        <taxon>Pterygota</taxon>
        <taxon>Neoptera</taxon>
        <taxon>Paraneoptera</taxon>
        <taxon>Hemiptera</taxon>
        <taxon>Heteroptera</taxon>
        <taxon>Panheteroptera</taxon>
        <taxon>Cimicomorpha</taxon>
        <taxon>Reduviidae</taxon>
        <taxon>Triatominae</taxon>
        <taxon>Panstrongylus</taxon>
    </lineage>
</organism>
<evidence type="ECO:0000256" key="3">
    <source>
        <dbReference type="ARBA" id="ARBA00022692"/>
    </source>
</evidence>
<dbReference type="GO" id="GO:1901858">
    <property type="term" value="P:regulation of mitochondrial DNA metabolic process"/>
    <property type="evidence" value="ECO:0007669"/>
    <property type="project" value="TreeGrafter"/>
</dbReference>
<accession>A0A224XZB7</accession>
<dbReference type="EMBL" id="GFTR01003015">
    <property type="protein sequence ID" value="JAW13411.1"/>
    <property type="molecule type" value="Transcribed_RNA"/>
</dbReference>
<evidence type="ECO:0000256" key="5">
    <source>
        <dbReference type="ARBA" id="ARBA00023136"/>
    </source>
</evidence>
<feature type="transmembrane region" description="Helical" evidence="7">
    <location>
        <begin position="92"/>
        <end position="110"/>
    </location>
</feature>
<reference evidence="8" key="1">
    <citation type="journal article" date="2018" name="PLoS Negl. Trop. Dis.">
        <title>An insight into the salivary gland and fat body transcriptome of Panstrongylus lignarius (Hemiptera: Heteroptera), the main vector of Chagas disease in Peru.</title>
        <authorList>
            <person name="Nevoa J.C."/>
            <person name="Mendes M.T."/>
            <person name="da Silva M.V."/>
            <person name="Soares S.C."/>
            <person name="Oliveira C.J.F."/>
            <person name="Ribeiro J.M.C."/>
        </authorList>
    </citation>
    <scope>NUCLEOTIDE SEQUENCE</scope>
</reference>